<keyword evidence="5" id="KW-1185">Reference proteome</keyword>
<evidence type="ECO:0000313" key="5">
    <source>
        <dbReference type="Proteomes" id="UP001165396"/>
    </source>
</evidence>
<evidence type="ECO:0000256" key="3">
    <source>
        <dbReference type="ARBA" id="ARBA00022905"/>
    </source>
</evidence>
<comment type="subunit">
    <text evidence="2">Monomer. Interacts with PqqE.</text>
</comment>
<name>A0ABT1YZN3_9RHOB</name>
<dbReference type="InterPro" id="IPR041881">
    <property type="entry name" value="PqqD_sf"/>
</dbReference>
<dbReference type="EMBL" id="JANKJG010000004">
    <property type="protein sequence ID" value="MCR8826353.1"/>
    <property type="molecule type" value="Genomic_DNA"/>
</dbReference>
<dbReference type="RefSeq" id="WP_258294043.1">
    <property type="nucleotide sequence ID" value="NZ_JANKJG010000004.1"/>
</dbReference>
<organism evidence="4 5">
    <name type="scientific">Pseudosulfitobacter koreensis</name>
    <dbReference type="NCBI Taxonomy" id="2968472"/>
    <lineage>
        <taxon>Bacteria</taxon>
        <taxon>Pseudomonadati</taxon>
        <taxon>Pseudomonadota</taxon>
        <taxon>Alphaproteobacteria</taxon>
        <taxon>Rhodobacterales</taxon>
        <taxon>Roseobacteraceae</taxon>
        <taxon>Pseudosulfitobacter</taxon>
    </lineage>
</organism>
<gene>
    <name evidence="4" type="primary">pqqD</name>
    <name evidence="4" type="ORF">NTA49_07375</name>
</gene>
<accession>A0ABT1YZN3</accession>
<evidence type="ECO:0000256" key="2">
    <source>
        <dbReference type="ARBA" id="ARBA00011741"/>
    </source>
</evidence>
<evidence type="ECO:0000256" key="1">
    <source>
        <dbReference type="ARBA" id="ARBA00004886"/>
    </source>
</evidence>
<comment type="caution">
    <text evidence="4">The sequence shown here is derived from an EMBL/GenBank/DDBJ whole genome shotgun (WGS) entry which is preliminary data.</text>
</comment>
<dbReference type="Pfam" id="PF05402">
    <property type="entry name" value="PqqD"/>
    <property type="match status" value="1"/>
</dbReference>
<reference evidence="4" key="1">
    <citation type="submission" date="2022-07" db="EMBL/GenBank/DDBJ databases">
        <title>Pseudosulfitobacter sp. strain AP-MA-4, whole genome sequence.</title>
        <authorList>
            <person name="Jiang Y."/>
        </authorList>
    </citation>
    <scope>NUCLEOTIDE SEQUENCE</scope>
    <source>
        <strain evidence="4">AP-MA-4</strain>
    </source>
</reference>
<proteinExistence type="predicted"/>
<evidence type="ECO:0000313" key="4">
    <source>
        <dbReference type="EMBL" id="MCR8826353.1"/>
    </source>
</evidence>
<protein>
    <submittedName>
        <fullName evidence="4">Pyrroloquinoline quinone biosynthesis peptide chaperone PqqD</fullName>
    </submittedName>
</protein>
<sequence length="98" mass="11023">MTDTAPDIDRDAVPKVLRGVRLHDDKVRRKIVLLAPERVIDLDPIGLAIMQQIDGQKSLRQIIDRLASLYDAPAEQIGDDVKGFIKGLVDRRILELKV</sequence>
<dbReference type="InterPro" id="IPR022479">
    <property type="entry name" value="PqqD_bac"/>
</dbReference>
<dbReference type="InterPro" id="IPR008792">
    <property type="entry name" value="PQQD"/>
</dbReference>
<keyword evidence="3" id="KW-0884">PQQ biosynthesis</keyword>
<dbReference type="NCBIfam" id="TIGR03859">
    <property type="entry name" value="PQQ_PqqD"/>
    <property type="match status" value="1"/>
</dbReference>
<dbReference type="Proteomes" id="UP001165396">
    <property type="component" value="Unassembled WGS sequence"/>
</dbReference>
<comment type="pathway">
    <text evidence="1">Cofactor biosynthesis; pyrroloquinoline quinone biosynthesis.</text>
</comment>
<dbReference type="Gene3D" id="1.10.10.1150">
    <property type="entry name" value="Coenzyme PQQ synthesis protein D (PqqD)"/>
    <property type="match status" value="1"/>
</dbReference>